<keyword evidence="5" id="KW-1185">Reference proteome</keyword>
<dbReference type="PANTHER" id="PTHR11092:SF0">
    <property type="entry name" value="EPIMERASE FAMILY PROTEIN SDR39U1"/>
    <property type="match status" value="1"/>
</dbReference>
<dbReference type="InterPro" id="IPR001509">
    <property type="entry name" value="Epimerase_deHydtase"/>
</dbReference>
<evidence type="ECO:0000313" key="5">
    <source>
        <dbReference type="Proteomes" id="UP001144347"/>
    </source>
</evidence>
<dbReference type="Pfam" id="PF08338">
    <property type="entry name" value="DUF1731"/>
    <property type="match status" value="1"/>
</dbReference>
<dbReference type="InterPro" id="IPR036291">
    <property type="entry name" value="NAD(P)-bd_dom_sf"/>
</dbReference>
<comment type="similarity">
    <text evidence="1">Belongs to the NAD(P)-dependent epimerase/dehydratase family. SDR39U1 subfamily.</text>
</comment>
<dbReference type="Gene3D" id="3.40.50.720">
    <property type="entry name" value="NAD(P)-binding Rossmann-like Domain"/>
    <property type="match status" value="1"/>
</dbReference>
<dbReference type="PANTHER" id="PTHR11092">
    <property type="entry name" value="SUGAR NUCLEOTIDE EPIMERASE RELATED"/>
    <property type="match status" value="1"/>
</dbReference>
<reference evidence="4" key="1">
    <citation type="submission" date="2022-12" db="EMBL/GenBank/DDBJ databases">
        <title>Genome sequence of HCMS5-2.</title>
        <authorList>
            <person name="Woo H."/>
        </authorList>
    </citation>
    <scope>NUCLEOTIDE SEQUENCE</scope>
    <source>
        <strain evidence="4">HCMS5-2</strain>
    </source>
</reference>
<dbReference type="EMBL" id="JAPWGM010000005">
    <property type="protein sequence ID" value="MCZ4245268.1"/>
    <property type="molecule type" value="Genomic_DNA"/>
</dbReference>
<gene>
    <name evidence="4" type="ORF">O0955_14755</name>
</gene>
<comment type="caution">
    <text evidence="4">The sequence shown here is derived from an EMBL/GenBank/DDBJ whole genome shotgun (WGS) entry which is preliminary data.</text>
</comment>
<dbReference type="Proteomes" id="UP001144347">
    <property type="component" value="Unassembled WGS sequence"/>
</dbReference>
<name>A0ABT4LDL6_9SPHI</name>
<evidence type="ECO:0000256" key="1">
    <source>
        <dbReference type="ARBA" id="ARBA00009353"/>
    </source>
</evidence>
<dbReference type="InterPro" id="IPR013549">
    <property type="entry name" value="DUF1731"/>
</dbReference>
<evidence type="ECO:0000259" key="3">
    <source>
        <dbReference type="Pfam" id="PF08338"/>
    </source>
</evidence>
<sequence>MAKKILITGATGLVGTALKKHLLNKGYLVNTLSRKVENDPNAFLWDVYKQQIDPKCIDGVDAVVHLAGEPVADKKWTAERKKQIIDSRIKSTGLLFKIIKEHRDHQIKSFISASAVGYYGDCGDEILTEESPNGYGFLAECCKLWEDAVEEGRKLSLRVVKLRTGIVITKAGGALPQLDLPVRMFAGAALGTGKQWTPWLHMDDMVGMYTEAIENLKMEGSYNACAPNPATNTNLTKTIAKVLHRPFWPIKVSKGILDLILGERTEAVLMSNNTSAQKILDAGFKFKFTHLKDALENIYSQKQSNESSKD</sequence>
<feature type="domain" description="DUF1731" evidence="3">
    <location>
        <begin position="256"/>
        <end position="298"/>
    </location>
</feature>
<evidence type="ECO:0000259" key="2">
    <source>
        <dbReference type="Pfam" id="PF01370"/>
    </source>
</evidence>
<dbReference type="Pfam" id="PF01370">
    <property type="entry name" value="Epimerase"/>
    <property type="match status" value="1"/>
</dbReference>
<dbReference type="NCBIfam" id="TIGR01777">
    <property type="entry name" value="yfcH"/>
    <property type="match status" value="1"/>
</dbReference>
<dbReference type="SUPFAM" id="SSF51735">
    <property type="entry name" value="NAD(P)-binding Rossmann-fold domains"/>
    <property type="match status" value="1"/>
</dbReference>
<proteinExistence type="inferred from homology"/>
<dbReference type="InterPro" id="IPR010099">
    <property type="entry name" value="SDR39U1"/>
</dbReference>
<accession>A0ABT4LDL6</accession>
<protein>
    <submittedName>
        <fullName evidence="4">TIGR01777 family oxidoreductase</fullName>
    </submittedName>
</protein>
<organism evidence="4 5">
    <name type="scientific">Pedobacter punctiformis</name>
    <dbReference type="NCBI Taxonomy" id="3004097"/>
    <lineage>
        <taxon>Bacteria</taxon>
        <taxon>Pseudomonadati</taxon>
        <taxon>Bacteroidota</taxon>
        <taxon>Sphingobacteriia</taxon>
        <taxon>Sphingobacteriales</taxon>
        <taxon>Sphingobacteriaceae</taxon>
        <taxon>Pedobacter</taxon>
    </lineage>
</organism>
<evidence type="ECO:0000313" key="4">
    <source>
        <dbReference type="EMBL" id="MCZ4245268.1"/>
    </source>
</evidence>
<dbReference type="RefSeq" id="WP_269428324.1">
    <property type="nucleotide sequence ID" value="NZ_JAPWGM010000005.1"/>
</dbReference>
<feature type="domain" description="NAD-dependent epimerase/dehydratase" evidence="2">
    <location>
        <begin position="5"/>
        <end position="130"/>
    </location>
</feature>